<dbReference type="InterPro" id="IPR008271">
    <property type="entry name" value="Ser/Thr_kinase_AS"/>
</dbReference>
<organism evidence="4 5">
    <name type="scientific">Ananas comosus</name>
    <name type="common">Pineapple</name>
    <name type="synonym">Ananas ananas</name>
    <dbReference type="NCBI Taxonomy" id="4615"/>
    <lineage>
        <taxon>Eukaryota</taxon>
        <taxon>Viridiplantae</taxon>
        <taxon>Streptophyta</taxon>
        <taxon>Embryophyta</taxon>
        <taxon>Tracheophyta</taxon>
        <taxon>Spermatophyta</taxon>
        <taxon>Magnoliopsida</taxon>
        <taxon>Liliopsida</taxon>
        <taxon>Poales</taxon>
        <taxon>Bromeliaceae</taxon>
        <taxon>Bromelioideae</taxon>
        <taxon>Ananas</taxon>
    </lineage>
</organism>
<dbReference type="GO" id="GO:0005524">
    <property type="term" value="F:ATP binding"/>
    <property type="evidence" value="ECO:0007669"/>
    <property type="project" value="InterPro"/>
</dbReference>
<dbReference type="GO" id="GO:0004674">
    <property type="term" value="F:protein serine/threonine kinase activity"/>
    <property type="evidence" value="ECO:0007669"/>
    <property type="project" value="UniProtKB-EC"/>
</dbReference>
<dbReference type="Proteomes" id="UP000515123">
    <property type="component" value="Linkage group 12"/>
</dbReference>
<dbReference type="OrthoDB" id="5800476at2759"/>
<accession>A0A6P5G4X3</accession>
<proteinExistence type="inferred from homology"/>
<evidence type="ECO:0000259" key="3">
    <source>
        <dbReference type="PROSITE" id="PS50011"/>
    </source>
</evidence>
<dbReference type="GeneID" id="109718464"/>
<dbReference type="PANTHER" id="PTHR11909">
    <property type="entry name" value="CASEIN KINASE-RELATED"/>
    <property type="match status" value="1"/>
</dbReference>
<evidence type="ECO:0000313" key="4">
    <source>
        <dbReference type="Proteomes" id="UP000515123"/>
    </source>
</evidence>
<dbReference type="SUPFAM" id="SSF56112">
    <property type="entry name" value="Protein kinase-like (PK-like)"/>
    <property type="match status" value="1"/>
</dbReference>
<name>A0A6P5G4X3_ANACO</name>
<evidence type="ECO:0000256" key="2">
    <source>
        <dbReference type="ARBA" id="ARBA00012513"/>
    </source>
</evidence>
<dbReference type="InterPro" id="IPR011009">
    <property type="entry name" value="Kinase-like_dom_sf"/>
</dbReference>
<reference evidence="4" key="1">
    <citation type="journal article" date="2015" name="Nat. Genet.">
        <title>The pineapple genome and the evolution of CAM photosynthesis.</title>
        <authorList>
            <person name="Ming R."/>
            <person name="VanBuren R."/>
            <person name="Wai C.M."/>
            <person name="Tang H."/>
            <person name="Schatz M.C."/>
            <person name="Bowers J.E."/>
            <person name="Lyons E."/>
            <person name="Wang M.L."/>
            <person name="Chen J."/>
            <person name="Biggers E."/>
            <person name="Zhang J."/>
            <person name="Huang L."/>
            <person name="Zhang L."/>
            <person name="Miao W."/>
            <person name="Zhang J."/>
            <person name="Ye Z."/>
            <person name="Miao C."/>
            <person name="Lin Z."/>
            <person name="Wang H."/>
            <person name="Zhou H."/>
            <person name="Yim W.C."/>
            <person name="Priest H.D."/>
            <person name="Zheng C."/>
            <person name="Woodhouse M."/>
            <person name="Edger P.P."/>
            <person name="Guyot R."/>
            <person name="Guo H.B."/>
            <person name="Guo H."/>
            <person name="Zheng G."/>
            <person name="Singh R."/>
            <person name="Sharma A."/>
            <person name="Min X."/>
            <person name="Zheng Y."/>
            <person name="Lee H."/>
            <person name="Gurtowski J."/>
            <person name="Sedlazeck F.J."/>
            <person name="Harkess A."/>
            <person name="McKain M.R."/>
            <person name="Liao Z."/>
            <person name="Fang J."/>
            <person name="Liu J."/>
            <person name="Zhang X."/>
            <person name="Zhang Q."/>
            <person name="Hu W."/>
            <person name="Qin Y."/>
            <person name="Wang K."/>
            <person name="Chen L.Y."/>
            <person name="Shirley N."/>
            <person name="Lin Y.R."/>
            <person name="Liu L.Y."/>
            <person name="Hernandez A.G."/>
            <person name="Wright C.L."/>
            <person name="Bulone V."/>
            <person name="Tuskan G.A."/>
            <person name="Heath K."/>
            <person name="Zee F."/>
            <person name="Moore P.H."/>
            <person name="Sunkar R."/>
            <person name="Leebens-Mack J.H."/>
            <person name="Mockler T."/>
            <person name="Bennetzen J.L."/>
            <person name="Freeling M."/>
            <person name="Sankoff D."/>
            <person name="Paterson A.H."/>
            <person name="Zhu X."/>
            <person name="Yang X."/>
            <person name="Smith J.A."/>
            <person name="Cushman J.C."/>
            <person name="Paull R.E."/>
            <person name="Yu Q."/>
        </authorList>
    </citation>
    <scope>NUCLEOTIDE SEQUENCE [LARGE SCALE GENOMIC DNA]</scope>
    <source>
        <strain evidence="4">cv. F153</strain>
    </source>
</reference>
<dbReference type="AlphaFoldDB" id="A0A6P5G4X3"/>
<protein>
    <recommendedName>
        <fullName evidence="2">non-specific serine/threonine protein kinase</fullName>
        <ecNumber evidence="2">2.7.11.1</ecNumber>
    </recommendedName>
</protein>
<reference evidence="5" key="2">
    <citation type="submission" date="2025-08" db="UniProtKB">
        <authorList>
            <consortium name="RefSeq"/>
        </authorList>
    </citation>
    <scope>IDENTIFICATION</scope>
    <source>
        <tissue evidence="5">Leaf</tissue>
    </source>
</reference>
<evidence type="ECO:0000313" key="5">
    <source>
        <dbReference type="RefSeq" id="XP_020100310.1"/>
    </source>
</evidence>
<dbReference type="EC" id="2.7.11.1" evidence="2"/>
<dbReference type="InterPro" id="IPR050235">
    <property type="entry name" value="CK1_Ser-Thr_kinase"/>
</dbReference>
<comment type="similarity">
    <text evidence="1">Belongs to the protein kinase superfamily. CK1 Ser/Thr protein kinase family. Casein kinase I subfamily.</text>
</comment>
<keyword evidence="4" id="KW-1185">Reference proteome</keyword>
<dbReference type="InterPro" id="IPR000719">
    <property type="entry name" value="Prot_kinase_dom"/>
</dbReference>
<dbReference type="Pfam" id="PF00069">
    <property type="entry name" value="Pkinase"/>
    <property type="match status" value="1"/>
</dbReference>
<dbReference type="Gene3D" id="1.10.510.10">
    <property type="entry name" value="Transferase(Phosphotransferase) domain 1"/>
    <property type="match status" value="1"/>
</dbReference>
<dbReference type="SMART" id="SM00220">
    <property type="entry name" value="S_TKc"/>
    <property type="match status" value="1"/>
</dbReference>
<dbReference type="RefSeq" id="XP_020100310.1">
    <property type="nucleotide sequence ID" value="XM_020244721.1"/>
</dbReference>
<dbReference type="PROSITE" id="PS50011">
    <property type="entry name" value="PROTEIN_KINASE_DOM"/>
    <property type="match status" value="1"/>
</dbReference>
<evidence type="ECO:0000256" key="1">
    <source>
        <dbReference type="ARBA" id="ARBA00005926"/>
    </source>
</evidence>
<gene>
    <name evidence="5" type="primary">LOC109718464</name>
</gene>
<feature type="domain" description="Protein kinase" evidence="3">
    <location>
        <begin position="9"/>
        <end position="271"/>
    </location>
</feature>
<dbReference type="CDD" id="cd14016">
    <property type="entry name" value="STKc_CK1"/>
    <property type="match status" value="1"/>
</dbReference>
<dbReference type="PROSITE" id="PS00108">
    <property type="entry name" value="PROTEIN_KINASE_ST"/>
    <property type="match status" value="1"/>
</dbReference>
<sequence>MDRIVGGKYKLGRKTGVGSSGEVYEATQIDTSELVAVKIEKDDTRRSELMVEAKMYNILRGKSGIPKIMWSGMDQGDVILVLELLGPNLKELVELCGGEFTLKTVLILAIRMIEILEYVHSKGFLHRDMKPENFVIGNHRRRGQIYIIDFGLATSYLDPATNCHIPCGKTTLTGTDLYASLHALLGNEQSRRDDLESLGFVFMYLLKGRLPWQGLRALSVEDMDSLIADEKRSPEGFCKSLPPEFRSYFDYCRSLKFDQQPDYEFLKHLFLDLLDRRVSSSSDSKSKVATSSIGNS</sequence>